<dbReference type="Gene3D" id="3.10.580.10">
    <property type="entry name" value="CBS-domain"/>
    <property type="match status" value="1"/>
</dbReference>
<dbReference type="Proteomes" id="UP000297475">
    <property type="component" value="Unassembled WGS sequence"/>
</dbReference>
<dbReference type="SMART" id="SM00924">
    <property type="entry name" value="MgtE_N"/>
    <property type="match status" value="1"/>
</dbReference>
<name>A0A4Z0WLB8_9GAMM</name>
<dbReference type="Gene3D" id="1.25.60.10">
    <property type="entry name" value="MgtE N-terminal domain-like"/>
    <property type="match status" value="1"/>
</dbReference>
<dbReference type="GO" id="GO:0015095">
    <property type="term" value="F:magnesium ion transmembrane transporter activity"/>
    <property type="evidence" value="ECO:0007669"/>
    <property type="project" value="UniProtKB-UniRule"/>
</dbReference>
<evidence type="ECO:0000313" key="12">
    <source>
        <dbReference type="Proteomes" id="UP000297475"/>
    </source>
</evidence>
<feature type="domain" description="CBS" evidence="10">
    <location>
        <begin position="132"/>
        <end position="194"/>
    </location>
</feature>
<evidence type="ECO:0000256" key="3">
    <source>
        <dbReference type="ARBA" id="ARBA00022448"/>
    </source>
</evidence>
<dbReference type="InterPro" id="IPR038076">
    <property type="entry name" value="MgtE_N_sf"/>
</dbReference>
<dbReference type="OrthoDB" id="9790355at2"/>
<keyword evidence="3 9" id="KW-0813">Transport</keyword>
<accession>A0A4Z0WLB8</accession>
<dbReference type="GO" id="GO:0046872">
    <property type="term" value="F:metal ion binding"/>
    <property type="evidence" value="ECO:0007669"/>
    <property type="project" value="UniProtKB-KW"/>
</dbReference>
<protein>
    <recommendedName>
        <fullName evidence="9">Magnesium transporter MgtE</fullName>
    </recommendedName>
</protein>
<keyword evidence="4 9" id="KW-0812">Transmembrane</keyword>
<dbReference type="PANTHER" id="PTHR43773:SF1">
    <property type="entry name" value="MAGNESIUM TRANSPORTER MGTE"/>
    <property type="match status" value="1"/>
</dbReference>
<comment type="subunit">
    <text evidence="9">Homodimer.</text>
</comment>
<dbReference type="GO" id="GO:0005886">
    <property type="term" value="C:plasma membrane"/>
    <property type="evidence" value="ECO:0007669"/>
    <property type="project" value="UniProtKB-SubCell"/>
</dbReference>
<dbReference type="SUPFAM" id="SSF158791">
    <property type="entry name" value="MgtE N-terminal domain-like"/>
    <property type="match status" value="1"/>
</dbReference>
<comment type="subcellular location">
    <subcellularLocation>
        <location evidence="9">Cell membrane</location>
        <topology evidence="9">Multi-pass membrane protein</topology>
    </subcellularLocation>
    <subcellularLocation>
        <location evidence="1">Membrane</location>
        <topology evidence="1">Multi-pass membrane protein</topology>
    </subcellularLocation>
</comment>
<keyword evidence="9" id="KW-1003">Cell membrane</keyword>
<evidence type="ECO:0000256" key="9">
    <source>
        <dbReference type="RuleBase" id="RU362011"/>
    </source>
</evidence>
<keyword evidence="7 9" id="KW-0472">Membrane</keyword>
<feature type="transmembrane region" description="Helical" evidence="9">
    <location>
        <begin position="380"/>
        <end position="406"/>
    </location>
</feature>
<evidence type="ECO:0000259" key="10">
    <source>
        <dbReference type="PROSITE" id="PS51371"/>
    </source>
</evidence>
<evidence type="ECO:0000256" key="2">
    <source>
        <dbReference type="ARBA" id="ARBA00009749"/>
    </source>
</evidence>
<evidence type="ECO:0000256" key="4">
    <source>
        <dbReference type="ARBA" id="ARBA00022692"/>
    </source>
</evidence>
<dbReference type="InterPro" id="IPR006667">
    <property type="entry name" value="SLC41_membr_dom"/>
</dbReference>
<comment type="similarity">
    <text evidence="2 9">Belongs to the SLC41A transporter family.</text>
</comment>
<dbReference type="PROSITE" id="PS51371">
    <property type="entry name" value="CBS"/>
    <property type="match status" value="2"/>
</dbReference>
<evidence type="ECO:0000256" key="8">
    <source>
        <dbReference type="PROSITE-ProRule" id="PRU00703"/>
    </source>
</evidence>
<evidence type="ECO:0000313" key="11">
    <source>
        <dbReference type="EMBL" id="TGG96035.1"/>
    </source>
</evidence>
<evidence type="ECO:0000256" key="6">
    <source>
        <dbReference type="ARBA" id="ARBA00022989"/>
    </source>
</evidence>
<evidence type="ECO:0000256" key="1">
    <source>
        <dbReference type="ARBA" id="ARBA00004141"/>
    </source>
</evidence>
<evidence type="ECO:0000256" key="7">
    <source>
        <dbReference type="ARBA" id="ARBA00023136"/>
    </source>
</evidence>
<keyword evidence="9" id="KW-0479">Metal-binding</keyword>
<dbReference type="EMBL" id="SRMF01000001">
    <property type="protein sequence ID" value="TGG96035.1"/>
    <property type="molecule type" value="Genomic_DNA"/>
</dbReference>
<feature type="transmembrane region" description="Helical" evidence="9">
    <location>
        <begin position="306"/>
        <end position="333"/>
    </location>
</feature>
<dbReference type="InterPro" id="IPR036739">
    <property type="entry name" value="SLC41_membr_dom_sf"/>
</dbReference>
<dbReference type="PANTHER" id="PTHR43773">
    <property type="entry name" value="MAGNESIUM TRANSPORTER MGTE"/>
    <property type="match status" value="1"/>
</dbReference>
<dbReference type="AlphaFoldDB" id="A0A4Z0WLB8"/>
<feature type="transmembrane region" description="Helical" evidence="9">
    <location>
        <begin position="280"/>
        <end position="300"/>
    </location>
</feature>
<dbReference type="InterPro" id="IPR006669">
    <property type="entry name" value="MgtE_transporter"/>
</dbReference>
<dbReference type="SUPFAM" id="SSF54631">
    <property type="entry name" value="CBS-domain pair"/>
    <property type="match status" value="1"/>
</dbReference>
<dbReference type="Pfam" id="PF03448">
    <property type="entry name" value="MgtE_N"/>
    <property type="match status" value="1"/>
</dbReference>
<organism evidence="11 12">
    <name type="scientific">Natronospirillum operosum</name>
    <dbReference type="NCBI Taxonomy" id="2759953"/>
    <lineage>
        <taxon>Bacteria</taxon>
        <taxon>Pseudomonadati</taxon>
        <taxon>Pseudomonadota</taxon>
        <taxon>Gammaproteobacteria</taxon>
        <taxon>Oceanospirillales</taxon>
        <taxon>Natronospirillaceae</taxon>
        <taxon>Natronospirillum</taxon>
    </lineage>
</organism>
<feature type="domain" description="CBS" evidence="10">
    <location>
        <begin position="196"/>
        <end position="252"/>
    </location>
</feature>
<comment type="function">
    <text evidence="9">Acts as a magnesium transporter.</text>
</comment>
<feature type="transmembrane region" description="Helical" evidence="9">
    <location>
        <begin position="418"/>
        <end position="443"/>
    </location>
</feature>
<evidence type="ECO:0000256" key="5">
    <source>
        <dbReference type="ARBA" id="ARBA00022842"/>
    </source>
</evidence>
<keyword evidence="6 9" id="KW-1133">Transmembrane helix</keyword>
<dbReference type="Gene3D" id="1.10.357.20">
    <property type="entry name" value="SLC41 divalent cation transporters, integral membrane domain"/>
    <property type="match status" value="1"/>
</dbReference>
<gene>
    <name evidence="11" type="primary">mgtE</name>
    <name evidence="11" type="ORF">E4656_00640</name>
</gene>
<reference evidence="11 12" key="1">
    <citation type="submission" date="2019-04" db="EMBL/GenBank/DDBJ databases">
        <title>Natronospirillum operosus gen. nov., sp. nov., a haloalkaliphilic satellite isolated from decaying biomass of laboratory culture of cyanobacterium Geitlerinema sp. and proposal of Natronospirillaceae fam. nov. and Saccharospirillaceae fam. nov.</title>
        <authorList>
            <person name="Kevbrin V."/>
            <person name="Boltyanskaya Y."/>
            <person name="Koziaeva V."/>
            <person name="Grouzdev D.S."/>
            <person name="Park M."/>
            <person name="Cho J."/>
        </authorList>
    </citation>
    <scope>NUCLEOTIDE SEQUENCE [LARGE SCALE GENOMIC DNA]</scope>
    <source>
        <strain evidence="11 12">G-116</strain>
    </source>
</reference>
<feature type="transmembrane region" description="Helical" evidence="9">
    <location>
        <begin position="354"/>
        <end position="374"/>
    </location>
</feature>
<dbReference type="Pfam" id="PF00571">
    <property type="entry name" value="CBS"/>
    <property type="match status" value="2"/>
</dbReference>
<proteinExistence type="inferred from homology"/>
<dbReference type="SUPFAM" id="SSF161093">
    <property type="entry name" value="MgtE membrane domain-like"/>
    <property type="match status" value="1"/>
</dbReference>
<dbReference type="InterPro" id="IPR046342">
    <property type="entry name" value="CBS_dom_sf"/>
</dbReference>
<keyword evidence="5 9" id="KW-0460">Magnesium</keyword>
<keyword evidence="12" id="KW-1185">Reference proteome</keyword>
<dbReference type="Pfam" id="PF01769">
    <property type="entry name" value="MgtE"/>
    <property type="match status" value="1"/>
</dbReference>
<dbReference type="CDD" id="cd04606">
    <property type="entry name" value="CBS_pair_Mg_transporter"/>
    <property type="match status" value="1"/>
</dbReference>
<dbReference type="InterPro" id="IPR000644">
    <property type="entry name" value="CBS_dom"/>
</dbReference>
<dbReference type="InterPro" id="IPR006668">
    <property type="entry name" value="Mg_transptr_MgtE_intracell_dom"/>
</dbReference>
<keyword evidence="8" id="KW-0129">CBS domain</keyword>
<comment type="caution">
    <text evidence="11">The sequence shown here is derived from an EMBL/GenBank/DDBJ whole genome shotgun (WGS) entry which is preliminary data.</text>
</comment>
<dbReference type="SMART" id="SM00116">
    <property type="entry name" value="CBS"/>
    <property type="match status" value="2"/>
</dbReference>
<sequence>MELQAALGEGNDARLAAVVAALQPADLAAFLSAEGRNDPALAEQLLAHLTLSERARAFGYLDATLQARVAARLSPTALARLLGKMDADERADLFKLVNEDVQEAALRQMAREEREDLRRLASYEEGTGGALMTSDYVAVPENLTVAAALQAVRSTAPDAETIYQVYIIDHEHRLQGTVSLRELILGLPDQPLDELMRTELVTGQVDTAQEEVARLISRYDLLALPILDADQRLVGIVTHDDAMDVAAEEATEDMHKAATIGKLHRGIGQSGLLELYRKRIVWLVLLVFANILSGFGIAHFEATIEAYIVLVFFLPLLVDSSGNAGSQAATLMVRGLATGDVQLRQWGRHFGRELLVAGALGLTMAAAVSILGVLRGGPDIAFVVATSMIAVVIMGSLIGMSLPFLLSRVGWDPATASAPLVTSIADAVGVVLYFSIATATLGLPGA</sequence>
<dbReference type="NCBIfam" id="TIGR00400">
    <property type="entry name" value="mgtE"/>
    <property type="match status" value="1"/>
</dbReference>